<dbReference type="GO" id="GO:0004519">
    <property type="term" value="F:endonuclease activity"/>
    <property type="evidence" value="ECO:0007669"/>
    <property type="project" value="InterPro"/>
</dbReference>
<evidence type="ECO:0000259" key="1">
    <source>
        <dbReference type="Pfam" id="PF20441"/>
    </source>
</evidence>
<comment type="caution">
    <text evidence="2">The sequence shown here is derived from an EMBL/GenBank/DDBJ whole genome shotgun (WGS) entry which is preliminary data.</text>
</comment>
<protein>
    <submittedName>
        <fullName evidence="2">Terminase</fullName>
    </submittedName>
</protein>
<dbReference type="Pfam" id="PF20441">
    <property type="entry name" value="TerL_nuclease"/>
    <property type="match status" value="1"/>
</dbReference>
<gene>
    <name evidence="2" type="ORF">EH240_37315</name>
</gene>
<dbReference type="Proteomes" id="UP000273786">
    <property type="component" value="Unassembled WGS sequence"/>
</dbReference>
<accession>A0A3P3E5M4</accession>
<feature type="domain" description="Terminase large subunit-like endonuclease" evidence="1">
    <location>
        <begin position="24"/>
        <end position="113"/>
    </location>
</feature>
<dbReference type="AlphaFoldDB" id="A0A3P3E5M4"/>
<sequence length="131" mass="14177">AEVVKLAEGATISCIVGDRFRHAEFVEAMQGAGLSRVPFIWRGFGWKDGSEDIERFRRALFDGHVQTRPSLLLRSAMADAITLIDPAGNHKLAKARSLGRIDAAAAAILAVAEGNRRAARPVKKARAASWV</sequence>
<evidence type="ECO:0000313" key="3">
    <source>
        <dbReference type="Proteomes" id="UP000273786"/>
    </source>
</evidence>
<dbReference type="EMBL" id="RQXT01000210">
    <property type="protein sequence ID" value="RRH81785.1"/>
    <property type="molecule type" value="Genomic_DNA"/>
</dbReference>
<proteinExistence type="predicted"/>
<feature type="non-terminal residue" evidence="2">
    <location>
        <position position="1"/>
    </location>
</feature>
<keyword evidence="3" id="KW-1185">Reference proteome</keyword>
<organism evidence="2 3">
    <name type="scientific">Mesorhizobium tamadayense</name>
    <dbReference type="NCBI Taxonomy" id="425306"/>
    <lineage>
        <taxon>Bacteria</taxon>
        <taxon>Pseudomonadati</taxon>
        <taxon>Pseudomonadota</taxon>
        <taxon>Alphaproteobacteria</taxon>
        <taxon>Hyphomicrobiales</taxon>
        <taxon>Phyllobacteriaceae</taxon>
        <taxon>Mesorhizobium</taxon>
    </lineage>
</organism>
<dbReference type="InterPro" id="IPR046462">
    <property type="entry name" value="TerL_nuclease"/>
</dbReference>
<reference evidence="2 3" key="1">
    <citation type="submission" date="2018-11" db="EMBL/GenBank/DDBJ databases">
        <title>the genome of Mesorhizobium tamadayense DSM 28320.</title>
        <authorList>
            <person name="Gao J."/>
        </authorList>
    </citation>
    <scope>NUCLEOTIDE SEQUENCE [LARGE SCALE GENOMIC DNA]</scope>
    <source>
        <strain evidence="2 3">DSM 28320</strain>
    </source>
</reference>
<evidence type="ECO:0000313" key="2">
    <source>
        <dbReference type="EMBL" id="RRH81785.1"/>
    </source>
</evidence>
<dbReference type="RefSeq" id="WP_245436717.1">
    <property type="nucleotide sequence ID" value="NZ_RQXT01000210.1"/>
</dbReference>
<name>A0A3P3E5M4_9HYPH</name>